<dbReference type="EC" id="2.5.1.145" evidence="7"/>
<keyword evidence="10" id="KW-1185">Reference proteome</keyword>
<dbReference type="GO" id="GO:0008961">
    <property type="term" value="F:phosphatidylglycerol-prolipoprotein diacylglyceryl transferase activity"/>
    <property type="evidence" value="ECO:0007669"/>
    <property type="project" value="UniProtKB-EC"/>
</dbReference>
<feature type="compositionally biased region" description="Basic and acidic residues" evidence="8">
    <location>
        <begin position="308"/>
        <end position="320"/>
    </location>
</feature>
<dbReference type="Pfam" id="PF01790">
    <property type="entry name" value="LGT"/>
    <property type="match status" value="1"/>
</dbReference>
<dbReference type="PANTHER" id="PTHR30589">
    <property type="entry name" value="PROLIPOPROTEIN DIACYLGLYCERYL TRANSFERASE"/>
    <property type="match status" value="1"/>
</dbReference>
<organism evidence="9 10">
    <name type="scientific">Streptomyces caniscabiei</name>
    <dbReference type="NCBI Taxonomy" id="2746961"/>
    <lineage>
        <taxon>Bacteria</taxon>
        <taxon>Bacillati</taxon>
        <taxon>Actinomycetota</taxon>
        <taxon>Actinomycetes</taxon>
        <taxon>Kitasatosporales</taxon>
        <taxon>Streptomycetaceae</taxon>
        <taxon>Streptomyces</taxon>
    </lineage>
</organism>
<feature type="compositionally biased region" description="Basic and acidic residues" evidence="8">
    <location>
        <begin position="290"/>
        <end position="301"/>
    </location>
</feature>
<dbReference type="PROSITE" id="PS01311">
    <property type="entry name" value="LGT"/>
    <property type="match status" value="1"/>
</dbReference>
<feature type="binding site" evidence="7">
    <location>
        <position position="141"/>
    </location>
    <ligand>
        <name>a 1,2-diacyl-sn-glycero-3-phospho-(1'-sn-glycerol)</name>
        <dbReference type="ChEBI" id="CHEBI:64716"/>
    </ligand>
</feature>
<comment type="caution">
    <text evidence="9">The sequence shown here is derived from an EMBL/GenBank/DDBJ whole genome shotgun (WGS) entry which is preliminary data.</text>
</comment>
<comment type="subcellular location">
    <subcellularLocation>
        <location evidence="7">Cell membrane</location>
        <topology evidence="7">Multi-pass membrane protein</topology>
    </subcellularLocation>
</comment>
<keyword evidence="5 7" id="KW-1133">Transmembrane helix</keyword>
<keyword evidence="4 7" id="KW-0812">Transmembrane</keyword>
<dbReference type="NCBIfam" id="TIGR00544">
    <property type="entry name" value="lgt"/>
    <property type="match status" value="1"/>
</dbReference>
<comment type="catalytic activity">
    <reaction evidence="7">
        <text>L-cysteinyl-[prolipoprotein] + a 1,2-diacyl-sn-glycero-3-phospho-(1'-sn-glycerol) = an S-1,2-diacyl-sn-glyceryl-L-cysteinyl-[prolipoprotein] + sn-glycerol 1-phosphate + H(+)</text>
        <dbReference type="Rhea" id="RHEA:56712"/>
        <dbReference type="Rhea" id="RHEA-COMP:14679"/>
        <dbReference type="Rhea" id="RHEA-COMP:14680"/>
        <dbReference type="ChEBI" id="CHEBI:15378"/>
        <dbReference type="ChEBI" id="CHEBI:29950"/>
        <dbReference type="ChEBI" id="CHEBI:57685"/>
        <dbReference type="ChEBI" id="CHEBI:64716"/>
        <dbReference type="ChEBI" id="CHEBI:140658"/>
        <dbReference type="EC" id="2.5.1.145"/>
    </reaction>
</comment>
<evidence type="ECO:0000256" key="2">
    <source>
        <dbReference type="ARBA" id="ARBA00022475"/>
    </source>
</evidence>
<feature type="compositionally biased region" description="Acidic residues" evidence="8">
    <location>
        <begin position="275"/>
        <end position="289"/>
    </location>
</feature>
<protein>
    <recommendedName>
        <fullName evidence="7">Phosphatidylglycerol--prolipoprotein diacylglyceryl transferase</fullName>
        <ecNumber evidence="7">2.5.1.145</ecNumber>
    </recommendedName>
</protein>
<comment type="similarity">
    <text evidence="1 7">Belongs to the Lgt family.</text>
</comment>
<evidence type="ECO:0000256" key="3">
    <source>
        <dbReference type="ARBA" id="ARBA00022679"/>
    </source>
</evidence>
<evidence type="ECO:0000256" key="7">
    <source>
        <dbReference type="HAMAP-Rule" id="MF_01147"/>
    </source>
</evidence>
<reference evidence="9 10" key="1">
    <citation type="journal article" date="2023" name="Microb. Genom.">
        <title>Mesoterricola silvestris gen. nov., sp. nov., Mesoterricola sediminis sp. nov., Geothrix oryzae sp. nov., Geothrix edaphica sp. nov., Geothrix rubra sp. nov., and Geothrix limicola sp. nov., six novel members of Acidobacteriota isolated from soils.</title>
        <authorList>
            <person name="Weisberg A.J."/>
            <person name="Pearce E."/>
            <person name="Kramer C.G."/>
            <person name="Chang J.H."/>
            <person name="Clarke C.R."/>
        </authorList>
    </citation>
    <scope>NUCLEOTIDE SEQUENCE [LARGE SCALE GENOMIC DNA]</scope>
    <source>
        <strain evidence="9 10">NE20-4-1</strain>
    </source>
</reference>
<feature type="transmembrane region" description="Helical" evidence="7">
    <location>
        <begin position="122"/>
        <end position="140"/>
    </location>
</feature>
<evidence type="ECO:0000256" key="4">
    <source>
        <dbReference type="ARBA" id="ARBA00022692"/>
    </source>
</evidence>
<accession>A0ABU4MEH8</accession>
<feature type="region of interest" description="Disordered" evidence="8">
    <location>
        <begin position="267"/>
        <end position="320"/>
    </location>
</feature>
<feature type="transmembrane region" description="Helical" evidence="7">
    <location>
        <begin position="208"/>
        <end position="226"/>
    </location>
</feature>
<dbReference type="Proteomes" id="UP001282474">
    <property type="component" value="Unassembled WGS sequence"/>
</dbReference>
<dbReference type="PANTHER" id="PTHR30589:SF0">
    <property type="entry name" value="PHOSPHATIDYLGLYCEROL--PROLIPOPROTEIN DIACYLGLYCERYL TRANSFERASE"/>
    <property type="match status" value="1"/>
</dbReference>
<dbReference type="HAMAP" id="MF_01147">
    <property type="entry name" value="Lgt"/>
    <property type="match status" value="1"/>
</dbReference>
<keyword evidence="3 7" id="KW-0808">Transferase</keyword>
<comment type="pathway">
    <text evidence="7">Protein modification; lipoprotein biosynthesis (diacylglyceryl transfer).</text>
</comment>
<evidence type="ECO:0000313" key="9">
    <source>
        <dbReference type="EMBL" id="MDX3035745.1"/>
    </source>
</evidence>
<evidence type="ECO:0000256" key="8">
    <source>
        <dbReference type="SAM" id="MobiDB-lite"/>
    </source>
</evidence>
<keyword evidence="2 7" id="KW-1003">Cell membrane</keyword>
<feature type="transmembrane region" description="Helical" evidence="7">
    <location>
        <begin position="179"/>
        <end position="196"/>
    </location>
</feature>
<feature type="transmembrane region" description="Helical" evidence="7">
    <location>
        <begin position="21"/>
        <end position="40"/>
    </location>
</feature>
<evidence type="ECO:0000256" key="5">
    <source>
        <dbReference type="ARBA" id="ARBA00022989"/>
    </source>
</evidence>
<evidence type="ECO:0000313" key="10">
    <source>
        <dbReference type="Proteomes" id="UP001282474"/>
    </source>
</evidence>
<keyword evidence="6 7" id="KW-0472">Membrane</keyword>
<dbReference type="InterPro" id="IPR001640">
    <property type="entry name" value="Lgt"/>
</dbReference>
<evidence type="ECO:0000256" key="1">
    <source>
        <dbReference type="ARBA" id="ARBA00007150"/>
    </source>
</evidence>
<feature type="transmembrane region" description="Helical" evidence="7">
    <location>
        <begin position="238"/>
        <end position="256"/>
    </location>
</feature>
<evidence type="ECO:0000256" key="6">
    <source>
        <dbReference type="ARBA" id="ARBA00023136"/>
    </source>
</evidence>
<name>A0ABU4MEH8_9ACTN</name>
<feature type="transmembrane region" description="Helical" evidence="7">
    <location>
        <begin position="94"/>
        <end position="115"/>
    </location>
</feature>
<comment type="function">
    <text evidence="7">Catalyzes the transfer of the diacylglyceryl group from phosphatidylglycerol to the sulfhydryl group of the N-terminal cysteine of a prolipoprotein, the first step in the formation of mature lipoproteins.</text>
</comment>
<sequence>MELAYIPSPSRGVLYLGPVPLRGYAFCIIIGVFVAVWLGNKRWVARGGRAGTVADIAVWAVPFGLVGGRLYHVITDYELYFSEGRDWVDAFKVWEGGLGIWGAIALGAVGAWIGCRRRGIPLPAYADAVAPGIALAQAIGRWGNWFNQELYGKPTDLPWAVEITSSTDGRLPGTYHPTFLYESLWCIGVALLVIWADRRFKLGHGRAFALYVAAYCAGRFWIEYMRVDEAHHILGLRLNNWTALFVFVLAVIYIVLSARKRPGREEIVEPGASDGDWDEGAAAVEDAEPEREPESKSKSEESSAMADAEEKKEPESAEKS</sequence>
<dbReference type="RefSeq" id="WP_193380792.1">
    <property type="nucleotide sequence ID" value="NZ_JABXWF010000004.1"/>
</dbReference>
<dbReference type="EMBL" id="JARAWJ010000001">
    <property type="protein sequence ID" value="MDX3035745.1"/>
    <property type="molecule type" value="Genomic_DNA"/>
</dbReference>
<gene>
    <name evidence="7 9" type="primary">lgt</name>
    <name evidence="9" type="ORF">PV383_00975</name>
</gene>
<proteinExistence type="inferred from homology"/>
<feature type="transmembrane region" description="Helical" evidence="7">
    <location>
        <begin position="52"/>
        <end position="74"/>
    </location>
</feature>